<sequence length="45" mass="5452">MSSAYWKNLHFYSIIIKCIQEANIFLLCSYSSRSFYSNNIARRRR</sequence>
<protein>
    <submittedName>
        <fullName evidence="1">Uncharacterized protein</fullName>
    </submittedName>
</protein>
<name>A0A8S5T874_9CAUD</name>
<evidence type="ECO:0000313" key="1">
    <source>
        <dbReference type="EMBL" id="DAF59449.1"/>
    </source>
</evidence>
<proteinExistence type="predicted"/>
<reference evidence="1" key="1">
    <citation type="journal article" date="2021" name="Proc. Natl. Acad. Sci. U.S.A.">
        <title>A Catalog of Tens of Thousands of Viruses from Human Metagenomes Reveals Hidden Associations with Chronic Diseases.</title>
        <authorList>
            <person name="Tisza M.J."/>
            <person name="Buck C.B."/>
        </authorList>
    </citation>
    <scope>NUCLEOTIDE SEQUENCE</scope>
    <source>
        <strain evidence="1">CtIZM3</strain>
    </source>
</reference>
<dbReference type="EMBL" id="BK032770">
    <property type="protein sequence ID" value="DAF59449.1"/>
    <property type="molecule type" value="Genomic_DNA"/>
</dbReference>
<accession>A0A8S5T874</accession>
<organism evidence="1">
    <name type="scientific">Caudovirales sp. ctIZM3</name>
    <dbReference type="NCBI Taxonomy" id="2827633"/>
    <lineage>
        <taxon>Viruses</taxon>
        <taxon>Duplodnaviria</taxon>
        <taxon>Heunggongvirae</taxon>
        <taxon>Uroviricota</taxon>
        <taxon>Caudoviricetes</taxon>
    </lineage>
</organism>